<evidence type="ECO:0000313" key="3">
    <source>
        <dbReference type="EMBL" id="CBH98767.1"/>
    </source>
</evidence>
<protein>
    <submittedName>
        <fullName evidence="3">Uncharacterized protein</fullName>
    </submittedName>
</protein>
<comment type="caution">
    <text evidence="3">The sequence shown here is derived from an EMBL/GenBank/DDBJ whole genome shotgun (WGS) entry which is preliminary data.</text>
</comment>
<organism evidence="3">
    <name type="scientific">mine drainage metagenome</name>
    <dbReference type="NCBI Taxonomy" id="410659"/>
    <lineage>
        <taxon>unclassified sequences</taxon>
        <taxon>metagenomes</taxon>
        <taxon>ecological metagenomes</taxon>
    </lineage>
</organism>
<dbReference type="AlphaFoldDB" id="E6PV10"/>
<dbReference type="InterPro" id="IPR044946">
    <property type="entry name" value="Restrct_endonuc_typeI_TRD_sf"/>
</dbReference>
<dbReference type="GO" id="GO:0003677">
    <property type="term" value="F:DNA binding"/>
    <property type="evidence" value="ECO:0007669"/>
    <property type="project" value="UniProtKB-KW"/>
</dbReference>
<keyword evidence="2" id="KW-0238">DNA-binding</keyword>
<gene>
    <name evidence="3" type="ORF">CARN2_4249</name>
</gene>
<sequence length="140" mass="15799">MLAPRMWKMMASRLRRRWRDCRPCGGSSEQKRRGWMRRLTQISRGWAMAGDWREILLGRSCSKIGSGATPRGGKKSYLGGNTALIRSQNIYHDRLIRDGLVFIDAEQADDLRNVIVEEGDVLLNITGDSVARCCQVAADC</sequence>
<accession>E6PV10</accession>
<evidence type="ECO:0000256" key="1">
    <source>
        <dbReference type="ARBA" id="ARBA00022747"/>
    </source>
</evidence>
<reference evidence="3" key="1">
    <citation type="submission" date="2009-10" db="EMBL/GenBank/DDBJ databases">
        <title>Diversity of trophic interactions inside an arsenic-rich microbial ecosystem.</title>
        <authorList>
            <person name="Bertin P.N."/>
            <person name="Heinrich-Salmeron A."/>
            <person name="Pelletier E."/>
            <person name="Goulhen-Chollet F."/>
            <person name="Arsene-Ploetze F."/>
            <person name="Gallien S."/>
            <person name="Calteau A."/>
            <person name="Vallenet D."/>
            <person name="Casiot C."/>
            <person name="Chane-Woon-Ming B."/>
            <person name="Giloteaux L."/>
            <person name="Barakat M."/>
            <person name="Bonnefoy V."/>
            <person name="Bruneel O."/>
            <person name="Chandler M."/>
            <person name="Cleiss J."/>
            <person name="Duran R."/>
            <person name="Elbaz-Poulichet F."/>
            <person name="Fonknechten N."/>
            <person name="Lauga B."/>
            <person name="Mornico D."/>
            <person name="Ortet P."/>
            <person name="Schaeffer C."/>
            <person name="Siguier P."/>
            <person name="Alexander Thil Smith A."/>
            <person name="Van Dorsselaer A."/>
            <person name="Weissenbach J."/>
            <person name="Medigue C."/>
            <person name="Le Paslier D."/>
        </authorList>
    </citation>
    <scope>NUCLEOTIDE SEQUENCE</scope>
</reference>
<dbReference type="EMBL" id="CABM01000061">
    <property type="protein sequence ID" value="CBH98767.1"/>
    <property type="molecule type" value="Genomic_DNA"/>
</dbReference>
<dbReference type="SUPFAM" id="SSF116734">
    <property type="entry name" value="DNA methylase specificity domain"/>
    <property type="match status" value="1"/>
</dbReference>
<evidence type="ECO:0000256" key="2">
    <source>
        <dbReference type="ARBA" id="ARBA00023125"/>
    </source>
</evidence>
<name>E6PV10_9ZZZZ</name>
<dbReference type="Gene3D" id="3.90.220.20">
    <property type="entry name" value="DNA methylase specificity domains"/>
    <property type="match status" value="1"/>
</dbReference>
<proteinExistence type="predicted"/>
<dbReference type="GO" id="GO:0009307">
    <property type="term" value="P:DNA restriction-modification system"/>
    <property type="evidence" value="ECO:0007669"/>
    <property type="project" value="UniProtKB-KW"/>
</dbReference>
<keyword evidence="1" id="KW-0680">Restriction system</keyword>